<evidence type="ECO:0000256" key="12">
    <source>
        <dbReference type="RuleBase" id="RU003733"/>
    </source>
</evidence>
<dbReference type="Gene3D" id="3.30.420.40">
    <property type="match status" value="2"/>
</dbReference>
<dbReference type="CDD" id="cd07792">
    <property type="entry name" value="ASKHA_NBD_FGGY_GK1-3-like"/>
    <property type="match status" value="1"/>
</dbReference>
<dbReference type="GO" id="GO:0005739">
    <property type="term" value="C:mitochondrion"/>
    <property type="evidence" value="ECO:0007669"/>
    <property type="project" value="TreeGrafter"/>
</dbReference>
<evidence type="ECO:0000256" key="11">
    <source>
        <dbReference type="ARBA" id="ARBA00071571"/>
    </source>
</evidence>
<dbReference type="AlphaFoldDB" id="A0A8H7PJA3"/>
<feature type="compositionally biased region" description="Acidic residues" evidence="13">
    <location>
        <begin position="517"/>
        <end position="531"/>
    </location>
</feature>
<dbReference type="InterPro" id="IPR005999">
    <property type="entry name" value="Glycerol_kin"/>
</dbReference>
<feature type="domain" description="Carbohydrate kinase FGGY C-terminal" evidence="15">
    <location>
        <begin position="272"/>
        <end position="464"/>
    </location>
</feature>
<dbReference type="EMBL" id="JAEPQZ010000012">
    <property type="protein sequence ID" value="KAG2174775.1"/>
    <property type="molecule type" value="Genomic_DNA"/>
</dbReference>
<evidence type="ECO:0000256" key="6">
    <source>
        <dbReference type="ARBA" id="ARBA00022777"/>
    </source>
</evidence>
<comment type="caution">
    <text evidence="16">The sequence shown here is derived from an EMBL/GenBank/DDBJ whole genome shotgun (WGS) entry which is preliminary data.</text>
</comment>
<evidence type="ECO:0000256" key="4">
    <source>
        <dbReference type="ARBA" id="ARBA00022679"/>
    </source>
</evidence>
<dbReference type="InterPro" id="IPR018483">
    <property type="entry name" value="Carb_kinase_FGGY_CS"/>
</dbReference>
<dbReference type="InterPro" id="IPR043129">
    <property type="entry name" value="ATPase_NBD"/>
</dbReference>
<evidence type="ECO:0000259" key="14">
    <source>
        <dbReference type="Pfam" id="PF00370"/>
    </source>
</evidence>
<keyword evidence="4 12" id="KW-0808">Transferase</keyword>
<dbReference type="GO" id="GO:0006641">
    <property type="term" value="P:triglyceride metabolic process"/>
    <property type="evidence" value="ECO:0007669"/>
    <property type="project" value="TreeGrafter"/>
</dbReference>
<evidence type="ECO:0000259" key="15">
    <source>
        <dbReference type="Pfam" id="PF02782"/>
    </source>
</evidence>
<gene>
    <name evidence="16" type="ORF">INT43_005837</name>
</gene>
<comment type="pathway">
    <text evidence="1">Polyol metabolism; glycerol degradation via glycerol kinase pathway; sn-glycerol 3-phosphate from glycerol: step 1/1.</text>
</comment>
<dbReference type="FunFam" id="3.30.420.40:FF:000108">
    <property type="entry name" value="Glycerol kinase, glycosomal"/>
    <property type="match status" value="1"/>
</dbReference>
<keyword evidence="17" id="KW-1185">Reference proteome</keyword>
<feature type="region of interest" description="Disordered" evidence="13">
    <location>
        <begin position="511"/>
        <end position="531"/>
    </location>
</feature>
<keyword evidence="6 12" id="KW-0418">Kinase</keyword>
<keyword evidence="8" id="KW-0067">ATP-binding</keyword>
<dbReference type="GO" id="GO:0004370">
    <property type="term" value="F:glycerol kinase activity"/>
    <property type="evidence" value="ECO:0007669"/>
    <property type="project" value="UniProtKB-EC"/>
</dbReference>
<dbReference type="GO" id="GO:0005524">
    <property type="term" value="F:ATP binding"/>
    <property type="evidence" value="ECO:0007669"/>
    <property type="project" value="UniProtKB-KW"/>
</dbReference>
<evidence type="ECO:0000256" key="8">
    <source>
        <dbReference type="ARBA" id="ARBA00022840"/>
    </source>
</evidence>
<evidence type="ECO:0000313" key="16">
    <source>
        <dbReference type="EMBL" id="KAG2174775.1"/>
    </source>
</evidence>
<feature type="domain" description="Carbohydrate kinase FGGY N-terminal" evidence="14">
    <location>
        <begin position="13"/>
        <end position="263"/>
    </location>
</feature>
<dbReference type="InterPro" id="IPR042018">
    <property type="entry name" value="GK1-3_metazoan-type"/>
</dbReference>
<evidence type="ECO:0000256" key="10">
    <source>
        <dbReference type="ARBA" id="ARBA00052101"/>
    </source>
</evidence>
<dbReference type="InterPro" id="IPR018484">
    <property type="entry name" value="FGGY_N"/>
</dbReference>
<name>A0A8H7PJA3_MORIS</name>
<dbReference type="InterPro" id="IPR000577">
    <property type="entry name" value="Carb_kinase_FGGY"/>
</dbReference>
<comment type="similarity">
    <text evidence="2 12">Belongs to the FGGY kinase family.</text>
</comment>
<evidence type="ECO:0000256" key="13">
    <source>
        <dbReference type="SAM" id="MobiDB-lite"/>
    </source>
</evidence>
<evidence type="ECO:0000256" key="3">
    <source>
        <dbReference type="ARBA" id="ARBA00012099"/>
    </source>
</evidence>
<evidence type="ECO:0000256" key="9">
    <source>
        <dbReference type="ARBA" id="ARBA00043149"/>
    </source>
</evidence>
<comment type="catalytic activity">
    <reaction evidence="10">
        <text>glycerol + ATP = sn-glycerol 3-phosphate + ADP + H(+)</text>
        <dbReference type="Rhea" id="RHEA:21644"/>
        <dbReference type="ChEBI" id="CHEBI:15378"/>
        <dbReference type="ChEBI" id="CHEBI:17754"/>
        <dbReference type="ChEBI" id="CHEBI:30616"/>
        <dbReference type="ChEBI" id="CHEBI:57597"/>
        <dbReference type="ChEBI" id="CHEBI:456216"/>
        <dbReference type="EC" id="2.7.1.30"/>
    </reaction>
</comment>
<keyword evidence="5" id="KW-0547">Nucleotide-binding</keyword>
<evidence type="ECO:0000256" key="7">
    <source>
        <dbReference type="ARBA" id="ARBA00022798"/>
    </source>
</evidence>
<keyword evidence="7" id="KW-0319">Glycerol metabolism</keyword>
<dbReference type="Proteomes" id="UP000654370">
    <property type="component" value="Unassembled WGS sequence"/>
</dbReference>
<dbReference type="Pfam" id="PF00370">
    <property type="entry name" value="FGGY_N"/>
    <property type="match status" value="1"/>
</dbReference>
<evidence type="ECO:0000313" key="17">
    <source>
        <dbReference type="Proteomes" id="UP000654370"/>
    </source>
</evidence>
<dbReference type="UniPathway" id="UPA00618">
    <property type="reaction ID" value="UER00672"/>
</dbReference>
<dbReference type="OrthoDB" id="5422795at2759"/>
<dbReference type="EC" id="2.7.1.30" evidence="3"/>
<evidence type="ECO:0000256" key="1">
    <source>
        <dbReference type="ARBA" id="ARBA00005190"/>
    </source>
</evidence>
<dbReference type="NCBIfam" id="NF000756">
    <property type="entry name" value="PRK00047.1"/>
    <property type="match status" value="1"/>
</dbReference>
<reference evidence="16" key="1">
    <citation type="submission" date="2020-12" db="EMBL/GenBank/DDBJ databases">
        <title>Metabolic potential, ecology and presence of endohyphal bacteria is reflected in genomic diversity of Mucoromycotina.</title>
        <authorList>
            <person name="Muszewska A."/>
            <person name="Okrasinska A."/>
            <person name="Steczkiewicz K."/>
            <person name="Drgas O."/>
            <person name="Orlowska M."/>
            <person name="Perlinska-Lenart U."/>
            <person name="Aleksandrzak-Piekarczyk T."/>
            <person name="Szatraj K."/>
            <person name="Zielenkiewicz U."/>
            <person name="Pilsyk S."/>
            <person name="Malc E."/>
            <person name="Mieczkowski P."/>
            <person name="Kruszewska J.S."/>
            <person name="Biernat P."/>
            <person name="Pawlowska J."/>
        </authorList>
    </citation>
    <scope>NUCLEOTIDE SEQUENCE</scope>
    <source>
        <strain evidence="16">WA0000067209</strain>
    </source>
</reference>
<evidence type="ECO:0000256" key="2">
    <source>
        <dbReference type="ARBA" id="ARBA00009156"/>
    </source>
</evidence>
<dbReference type="PROSITE" id="PS00445">
    <property type="entry name" value="FGGY_KINASES_2"/>
    <property type="match status" value="1"/>
</dbReference>
<dbReference type="PIRSF" id="PIRSF000538">
    <property type="entry name" value="GlpK"/>
    <property type="match status" value="1"/>
</dbReference>
<dbReference type="NCBIfam" id="TIGR01311">
    <property type="entry name" value="glycerol_kin"/>
    <property type="match status" value="1"/>
</dbReference>
<protein>
    <recommendedName>
        <fullName evidence="11">Probable glycerol kinase</fullName>
        <ecNumber evidence="3">2.7.1.30</ecNumber>
    </recommendedName>
    <alternativeName>
        <fullName evidence="9">ATP:glycerol 3-phosphotransferase</fullName>
    </alternativeName>
</protein>
<dbReference type="SUPFAM" id="SSF53067">
    <property type="entry name" value="Actin-like ATPase domain"/>
    <property type="match status" value="2"/>
</dbReference>
<dbReference type="GO" id="GO:0046167">
    <property type="term" value="P:glycerol-3-phosphate biosynthetic process"/>
    <property type="evidence" value="ECO:0007669"/>
    <property type="project" value="TreeGrafter"/>
</dbReference>
<dbReference type="Pfam" id="PF02782">
    <property type="entry name" value="FGGY_C"/>
    <property type="match status" value="1"/>
</dbReference>
<dbReference type="PANTHER" id="PTHR10196:SF69">
    <property type="entry name" value="GLYCEROL KINASE"/>
    <property type="match status" value="1"/>
</dbReference>
<dbReference type="FunFam" id="3.30.420.40:FF:000177">
    <property type="entry name" value="Glycerol kinase"/>
    <property type="match status" value="1"/>
</dbReference>
<organism evidence="16 17">
    <name type="scientific">Mortierella isabellina</name>
    <name type="common">Filamentous fungus</name>
    <name type="synonym">Umbelopsis isabellina</name>
    <dbReference type="NCBI Taxonomy" id="91625"/>
    <lineage>
        <taxon>Eukaryota</taxon>
        <taxon>Fungi</taxon>
        <taxon>Fungi incertae sedis</taxon>
        <taxon>Mucoromycota</taxon>
        <taxon>Mucoromycotina</taxon>
        <taxon>Umbelopsidomycetes</taxon>
        <taxon>Umbelopsidales</taxon>
        <taxon>Umbelopsidaceae</taxon>
        <taxon>Umbelopsis</taxon>
    </lineage>
</organism>
<evidence type="ECO:0000256" key="5">
    <source>
        <dbReference type="ARBA" id="ARBA00022741"/>
    </source>
</evidence>
<dbReference type="GO" id="GO:0019563">
    <property type="term" value="P:glycerol catabolic process"/>
    <property type="evidence" value="ECO:0007669"/>
    <property type="project" value="UniProtKB-UniPathway"/>
</dbReference>
<dbReference type="PANTHER" id="PTHR10196">
    <property type="entry name" value="SUGAR KINASE"/>
    <property type="match status" value="1"/>
</dbReference>
<proteinExistence type="inferred from homology"/>
<accession>A0A8H7PJA3</accession>
<sequence>MLSQRKNCDKVFIGSIDQGTTSTRFLIFDNDGVLVTSHQLEFDQIYPQPGWIEHDPIDLIKSVNKCMIEAVRKFEMMGYEASAIKTIGVTNQRETVLVWDKNTGKALYNALVWCDTRTAPTVKKLRTKEGSHKVAHMCGLPLATYFAGVKLRWLIENVSEVRDAIKEERAMFGTVDSWILYNLTGGKDGGVHVTDISNASRTMFVNLETQAWDDWLLEFFEVPRHVLPKIVSSSEHYGDMASGPLQGVPIQGCLGDQQAAMVGQKCFSQGQAKCTYGTGAFLLFNTGESHVTSKNGLLSTILYKLGPDAPVIYALEGSVAVAGSAVKWLQNNIGLIKSEKDIGKLAAQVDDTGGVYFVTALSGLFAPYWRDDARGTIVGLTNFTNKRHIARATLEAVCFSTRAIIDAMRNDALVPLQILKVDGGLSNADTAMQIQSDVLGIEVERPAMRETTALGAAFAAGLAAGIWKSTDELTKLTVNAHDTFEPKIDEKKRNKKYKEWEAAVERSYDWTRVVGNDDSESDEDEDDEKAH</sequence>
<dbReference type="InterPro" id="IPR018485">
    <property type="entry name" value="FGGY_C"/>
</dbReference>